<protein>
    <submittedName>
        <fullName evidence="1">Uncharacterized protein</fullName>
    </submittedName>
</protein>
<gene>
    <name evidence="1" type="ORF">PPENT_87.1.T2000009</name>
</gene>
<keyword evidence="2" id="KW-1185">Reference proteome</keyword>
<sequence>MNITIVSNFYQQILMKIEQYQGAEIELLIFGQLERMVVLINLKRSFQIFIWIEFELIIKSTCIMWT</sequence>
<reference evidence="1" key="1">
    <citation type="submission" date="2021-01" db="EMBL/GenBank/DDBJ databases">
        <authorList>
            <consortium name="Genoscope - CEA"/>
            <person name="William W."/>
        </authorList>
    </citation>
    <scope>NUCLEOTIDE SEQUENCE</scope>
</reference>
<dbReference type="Proteomes" id="UP000689195">
    <property type="component" value="Unassembled WGS sequence"/>
</dbReference>
<dbReference type="AlphaFoldDB" id="A0A8S1YIZ5"/>
<proteinExistence type="predicted"/>
<accession>A0A8S1YIZ5</accession>
<organism evidence="1 2">
    <name type="scientific">Paramecium pentaurelia</name>
    <dbReference type="NCBI Taxonomy" id="43138"/>
    <lineage>
        <taxon>Eukaryota</taxon>
        <taxon>Sar</taxon>
        <taxon>Alveolata</taxon>
        <taxon>Ciliophora</taxon>
        <taxon>Intramacronucleata</taxon>
        <taxon>Oligohymenophorea</taxon>
        <taxon>Peniculida</taxon>
        <taxon>Parameciidae</taxon>
        <taxon>Paramecium</taxon>
    </lineage>
</organism>
<comment type="caution">
    <text evidence="1">The sequence shown here is derived from an EMBL/GenBank/DDBJ whole genome shotgun (WGS) entry which is preliminary data.</text>
</comment>
<name>A0A8S1YIZ5_9CILI</name>
<evidence type="ECO:0000313" key="1">
    <source>
        <dbReference type="EMBL" id="CAD8214215.1"/>
    </source>
</evidence>
<dbReference type="EMBL" id="CAJJDO010000200">
    <property type="protein sequence ID" value="CAD8214215.1"/>
    <property type="molecule type" value="Genomic_DNA"/>
</dbReference>
<evidence type="ECO:0000313" key="2">
    <source>
        <dbReference type="Proteomes" id="UP000689195"/>
    </source>
</evidence>